<reference evidence="4" key="1">
    <citation type="submission" date="2018-05" db="EMBL/GenBank/DDBJ databases">
        <authorList>
            <person name="Lanie J.A."/>
            <person name="Ng W.-L."/>
            <person name="Kazmierczak K.M."/>
            <person name="Andrzejewski T.M."/>
            <person name="Davidsen T.M."/>
            <person name="Wayne K.J."/>
            <person name="Tettelin H."/>
            <person name="Glass J.I."/>
            <person name="Rusch D."/>
            <person name="Podicherti R."/>
            <person name="Tsui H.-C.T."/>
            <person name="Winkler M.E."/>
        </authorList>
    </citation>
    <scope>NUCLEOTIDE SEQUENCE</scope>
</reference>
<sequence>VATVPLLIGGCGSGERVIILKAALSQSPSEPQVRAVELFADLVSEGSEGRIRVQVYPNNQLGNQRDLVEGLQMGSVEMANIASVMANFVPETNLFELPFLFDGPEHFDAVMDSSIGQSLAPAFERRGLHLLGYFDVGERHIMTTEHPVERLEDLSGLKIRTMENRLHLATFKAFGTNPLPMAYGELYTALEQGVIDGAEAASPNYIAKRFYEPAPFWARVGWIRLVEYVVMSRSFYDDLSTEDRAVIDRASRVMIL</sequence>
<accession>A0A382LTZ7</accession>
<dbReference type="EMBL" id="UINC01088512">
    <property type="protein sequence ID" value="SVC38807.1"/>
    <property type="molecule type" value="Genomic_DNA"/>
</dbReference>
<comment type="similarity">
    <text evidence="1">Belongs to the bacterial solute-binding protein 7 family.</text>
</comment>
<gene>
    <name evidence="4" type="ORF">METZ01_LOCUS291661</name>
</gene>
<dbReference type="InterPro" id="IPR018389">
    <property type="entry name" value="DctP_fam"/>
</dbReference>
<keyword evidence="2" id="KW-0813">Transport</keyword>
<keyword evidence="3" id="KW-0732">Signal</keyword>
<protein>
    <recommendedName>
        <fullName evidence="5">TRAP transporter substrate-binding protein</fullName>
    </recommendedName>
</protein>
<dbReference type="InterPro" id="IPR038404">
    <property type="entry name" value="TRAP_DctP_sf"/>
</dbReference>
<name>A0A382LTZ7_9ZZZZ</name>
<feature type="non-terminal residue" evidence="4">
    <location>
        <position position="256"/>
    </location>
</feature>
<dbReference type="NCBIfam" id="TIGR00787">
    <property type="entry name" value="dctP"/>
    <property type="match status" value="1"/>
</dbReference>
<evidence type="ECO:0000256" key="3">
    <source>
        <dbReference type="ARBA" id="ARBA00022729"/>
    </source>
</evidence>
<proteinExistence type="inferred from homology"/>
<evidence type="ECO:0000313" key="4">
    <source>
        <dbReference type="EMBL" id="SVC38807.1"/>
    </source>
</evidence>
<dbReference type="AlphaFoldDB" id="A0A382LTZ7"/>
<evidence type="ECO:0008006" key="5">
    <source>
        <dbReference type="Google" id="ProtNLM"/>
    </source>
</evidence>
<dbReference type="CDD" id="cd13603">
    <property type="entry name" value="PBP2_TRAP_Siap_TeaA_like"/>
    <property type="match status" value="1"/>
</dbReference>
<evidence type="ECO:0000256" key="1">
    <source>
        <dbReference type="ARBA" id="ARBA00009023"/>
    </source>
</evidence>
<dbReference type="Pfam" id="PF03480">
    <property type="entry name" value="DctP"/>
    <property type="match status" value="1"/>
</dbReference>
<dbReference type="PANTHER" id="PTHR33376">
    <property type="match status" value="1"/>
</dbReference>
<dbReference type="Gene3D" id="3.40.190.170">
    <property type="entry name" value="Bacterial extracellular solute-binding protein, family 7"/>
    <property type="match status" value="1"/>
</dbReference>
<dbReference type="GO" id="GO:0030288">
    <property type="term" value="C:outer membrane-bounded periplasmic space"/>
    <property type="evidence" value="ECO:0007669"/>
    <property type="project" value="InterPro"/>
</dbReference>
<organism evidence="4">
    <name type="scientific">marine metagenome</name>
    <dbReference type="NCBI Taxonomy" id="408172"/>
    <lineage>
        <taxon>unclassified sequences</taxon>
        <taxon>metagenomes</taxon>
        <taxon>ecological metagenomes</taxon>
    </lineage>
</organism>
<dbReference type="GO" id="GO:0055085">
    <property type="term" value="P:transmembrane transport"/>
    <property type="evidence" value="ECO:0007669"/>
    <property type="project" value="InterPro"/>
</dbReference>
<dbReference type="PANTHER" id="PTHR33376:SF7">
    <property type="entry name" value="C4-DICARBOXYLATE-BINDING PROTEIN DCTB"/>
    <property type="match status" value="1"/>
</dbReference>
<dbReference type="InterPro" id="IPR004682">
    <property type="entry name" value="TRAP_DctP"/>
</dbReference>
<evidence type="ECO:0000256" key="2">
    <source>
        <dbReference type="ARBA" id="ARBA00022448"/>
    </source>
</evidence>
<feature type="non-terminal residue" evidence="4">
    <location>
        <position position="1"/>
    </location>
</feature>
<dbReference type="NCBIfam" id="NF037995">
    <property type="entry name" value="TRAP_S1"/>
    <property type="match status" value="1"/>
</dbReference>